<evidence type="ECO:0000313" key="2">
    <source>
        <dbReference type="Proteomes" id="UP000830768"/>
    </source>
</evidence>
<dbReference type="EMBL" id="CP090039">
    <property type="protein sequence ID" value="UPL01960.1"/>
    <property type="molecule type" value="Genomic_DNA"/>
</dbReference>
<protein>
    <submittedName>
        <fullName evidence="1">Uncharacterized protein</fullName>
    </submittedName>
</protein>
<feature type="non-terminal residue" evidence="1">
    <location>
        <position position="1"/>
    </location>
</feature>
<dbReference type="Proteomes" id="UP000830768">
    <property type="component" value="Chromosome 11"/>
</dbReference>
<name>A0ACD3ZKZ6_FUSSC</name>
<keyword evidence="2" id="KW-1185">Reference proteome</keyword>
<accession>A0ACD3ZKZ6</accession>
<reference evidence="1" key="1">
    <citation type="submission" date="2021-11" db="EMBL/GenBank/DDBJ databases">
        <title>Fusarium solani-melongenae Genome sequencing and assembly.</title>
        <authorList>
            <person name="Xie S."/>
            <person name="Huang L."/>
            <person name="Zhang X."/>
        </authorList>
    </citation>
    <scope>NUCLEOTIDE SEQUENCE</scope>
    <source>
        <strain evidence="1">CRI 24-3</strain>
    </source>
</reference>
<sequence>MTPLQSRVALITGGNGITGNALVEHLIRQPKSEWSRIIVTSRSPLKYYWQDPRIDCIIVDFLAPTETIIAQLGPLCQDVTHAFFAAYAHSDDFEKLPALNIPLFETFLTSIEAVAGPSLQRVCLQTGGKHYGAHLGPVPTPFSESHPRKADDPHNFYYAQEDILFAHQAKAVSENRPWYYNIVRPNAIIGFAPGFNGMSEAITLAIYFIVCHETREAPKFPGNQFYYNCPADCSSADGVADLSVWATTQEHTKNEAFNHSNGDVYVWKYLFPRLGAYFGLD</sequence>
<evidence type="ECO:0000313" key="1">
    <source>
        <dbReference type="EMBL" id="UPL01960.1"/>
    </source>
</evidence>
<gene>
    <name evidence="1" type="ORF">LCI18_012894</name>
</gene>
<proteinExistence type="predicted"/>
<organism evidence="1 2">
    <name type="scientific">Fusarium solani subsp. cucurbitae</name>
    <name type="common">Neocosmosporum cucurbitae</name>
    <dbReference type="NCBI Taxonomy" id="2747967"/>
    <lineage>
        <taxon>Eukaryota</taxon>
        <taxon>Fungi</taxon>
        <taxon>Dikarya</taxon>
        <taxon>Ascomycota</taxon>
        <taxon>Pezizomycotina</taxon>
        <taxon>Sordariomycetes</taxon>
        <taxon>Hypocreomycetidae</taxon>
        <taxon>Hypocreales</taxon>
        <taxon>Nectriaceae</taxon>
        <taxon>Fusarium</taxon>
        <taxon>Fusarium solani species complex</taxon>
    </lineage>
</organism>